<feature type="transmembrane region" description="Helical" evidence="2">
    <location>
        <begin position="31"/>
        <end position="55"/>
    </location>
</feature>
<keyword evidence="4" id="KW-1185">Reference proteome</keyword>
<proteinExistence type="predicted"/>
<feature type="compositionally biased region" description="Basic and acidic residues" evidence="1">
    <location>
        <begin position="201"/>
        <end position="212"/>
    </location>
</feature>
<evidence type="ECO:0000256" key="1">
    <source>
        <dbReference type="SAM" id="MobiDB-lite"/>
    </source>
</evidence>
<feature type="region of interest" description="Disordered" evidence="1">
    <location>
        <begin position="183"/>
        <end position="212"/>
    </location>
</feature>
<keyword evidence="2" id="KW-1133">Transmembrane helix</keyword>
<dbReference type="AlphaFoldDB" id="A0A7W7KAY5"/>
<keyword evidence="2" id="KW-0812">Transmembrane</keyword>
<feature type="transmembrane region" description="Helical" evidence="2">
    <location>
        <begin position="97"/>
        <end position="122"/>
    </location>
</feature>
<gene>
    <name evidence="3" type="ORF">HNO88_002574</name>
</gene>
<accession>A0A7W7KAY5</accession>
<feature type="region of interest" description="Disordered" evidence="1">
    <location>
        <begin position="1"/>
        <end position="24"/>
    </location>
</feature>
<dbReference type="RefSeq" id="WP_184245740.1">
    <property type="nucleotide sequence ID" value="NZ_JACHLR010000010.1"/>
</dbReference>
<evidence type="ECO:0000256" key="2">
    <source>
        <dbReference type="SAM" id="Phobius"/>
    </source>
</evidence>
<name>A0A7W7KAY5_9SPHN</name>
<comment type="caution">
    <text evidence="3">The sequence shown here is derived from an EMBL/GenBank/DDBJ whole genome shotgun (WGS) entry which is preliminary data.</text>
</comment>
<evidence type="ECO:0000313" key="4">
    <source>
        <dbReference type="Proteomes" id="UP000555448"/>
    </source>
</evidence>
<keyword evidence="2" id="KW-0472">Membrane</keyword>
<dbReference type="EMBL" id="JACHLR010000010">
    <property type="protein sequence ID" value="MBB4859245.1"/>
    <property type="molecule type" value="Genomic_DNA"/>
</dbReference>
<protein>
    <submittedName>
        <fullName evidence="3">Uncharacterized protein</fullName>
    </submittedName>
</protein>
<sequence>MSEGERIGVPAVPEPPSSRSEPNGGRFSSRLLGIGFVTGLALALACLALSSYYLFSFEQHANSAVTKALEQTTRGQTTNQIHATQFALGVHMYMAKVLLLSCGIFAGVSFGFLGFCLFLIGVEGTVEAQLEGGAALRLNVAKLAPGAFVIVCSAVLIGVCATGVAATQVTARNPVSVPQANLPDVRQAKSVPAEQTATNAEDPRSPDEVEGK</sequence>
<evidence type="ECO:0000313" key="3">
    <source>
        <dbReference type="EMBL" id="MBB4859245.1"/>
    </source>
</evidence>
<reference evidence="3 4" key="1">
    <citation type="submission" date="2020-08" db="EMBL/GenBank/DDBJ databases">
        <title>Functional genomics of gut bacteria from endangered species of beetles.</title>
        <authorList>
            <person name="Carlos-Shanley C."/>
        </authorList>
    </citation>
    <scope>NUCLEOTIDE SEQUENCE [LARGE SCALE GENOMIC DNA]</scope>
    <source>
        <strain evidence="3 4">S00245</strain>
    </source>
</reference>
<feature type="transmembrane region" description="Helical" evidence="2">
    <location>
        <begin position="143"/>
        <end position="166"/>
    </location>
</feature>
<dbReference type="Proteomes" id="UP000555448">
    <property type="component" value="Unassembled WGS sequence"/>
</dbReference>
<organism evidence="3 4">
    <name type="scientific">Novosphingobium chloroacetimidivorans</name>
    <dbReference type="NCBI Taxonomy" id="1428314"/>
    <lineage>
        <taxon>Bacteria</taxon>
        <taxon>Pseudomonadati</taxon>
        <taxon>Pseudomonadota</taxon>
        <taxon>Alphaproteobacteria</taxon>
        <taxon>Sphingomonadales</taxon>
        <taxon>Sphingomonadaceae</taxon>
        <taxon>Novosphingobium</taxon>
    </lineage>
</organism>